<gene>
    <name evidence="2" type="ORF">A3F61_03395</name>
</gene>
<dbReference type="EMBL" id="MHCA01000027">
    <property type="protein sequence ID" value="OGY12056.1"/>
    <property type="molecule type" value="Genomic_DNA"/>
</dbReference>
<protein>
    <recommendedName>
        <fullName evidence="1">WYL domain-containing protein</fullName>
    </recommendedName>
</protein>
<dbReference type="Pfam" id="PF13280">
    <property type="entry name" value="WYL"/>
    <property type="match status" value="1"/>
</dbReference>
<evidence type="ECO:0000313" key="2">
    <source>
        <dbReference type="EMBL" id="OGY12056.1"/>
    </source>
</evidence>
<dbReference type="STRING" id="1797517.A3F61_03395"/>
<comment type="caution">
    <text evidence="2">The sequence shown here is derived from an EMBL/GenBank/DDBJ whole genome shotgun (WGS) entry which is preliminary data.</text>
</comment>
<evidence type="ECO:0000259" key="1">
    <source>
        <dbReference type="Pfam" id="PF13280"/>
    </source>
</evidence>
<feature type="domain" description="WYL" evidence="1">
    <location>
        <begin position="6"/>
        <end position="62"/>
    </location>
</feature>
<dbReference type="InterPro" id="IPR026881">
    <property type="entry name" value="WYL_dom"/>
</dbReference>
<dbReference type="AlphaFoldDB" id="A0A1G1V9L2"/>
<reference evidence="2 3" key="1">
    <citation type="journal article" date="2016" name="Nat. Commun.">
        <title>Thousands of microbial genomes shed light on interconnected biogeochemical processes in an aquifer system.</title>
        <authorList>
            <person name="Anantharaman K."/>
            <person name="Brown C.T."/>
            <person name="Hug L.A."/>
            <person name="Sharon I."/>
            <person name="Castelle C.J."/>
            <person name="Probst A.J."/>
            <person name="Thomas B.C."/>
            <person name="Singh A."/>
            <person name="Wilkins M.J."/>
            <person name="Karaoz U."/>
            <person name="Brodie E.L."/>
            <person name="Williams K.H."/>
            <person name="Hubbard S.S."/>
            <person name="Banfield J.F."/>
        </authorList>
    </citation>
    <scope>NUCLEOTIDE SEQUENCE [LARGE SCALE GENOMIC DNA]</scope>
</reference>
<name>A0A1G1V9L2_9BACT</name>
<organism evidence="2 3">
    <name type="scientific">Candidatus Blackburnbacteria bacterium RIFCSPHIGHO2_12_FULL_41_13b</name>
    <dbReference type="NCBI Taxonomy" id="1797517"/>
    <lineage>
        <taxon>Bacteria</taxon>
        <taxon>Candidatus Blackburniibacteriota</taxon>
    </lineage>
</organism>
<dbReference type="PROSITE" id="PS52050">
    <property type="entry name" value="WYL"/>
    <property type="match status" value="1"/>
</dbReference>
<evidence type="ECO:0000313" key="3">
    <source>
        <dbReference type="Proteomes" id="UP000178272"/>
    </source>
</evidence>
<sequence>MIVETPLKFVYKNWKNETKERTVVPIGVWHGKTEFHPEEQWFLKARDLEKGEERDFALLDIQKFVKA</sequence>
<dbReference type="Proteomes" id="UP000178272">
    <property type="component" value="Unassembled WGS sequence"/>
</dbReference>
<accession>A0A1G1V9L2</accession>
<proteinExistence type="predicted"/>